<feature type="domain" description="MHD" evidence="23">
    <location>
        <begin position="269"/>
        <end position="509"/>
    </location>
</feature>
<comment type="similarity">
    <text evidence="4">Belongs to the adaptor complexes medium subunit family. Delta-COP subfamily.</text>
</comment>
<dbReference type="Gene3D" id="3.40.50.1240">
    <property type="entry name" value="Phosphoglycerate mutase-like"/>
    <property type="match status" value="1"/>
</dbReference>
<comment type="caution">
    <text evidence="24">The sequence shown here is derived from an EMBL/GenBank/DDBJ whole genome shotgun (WGS) entry which is preliminary data.</text>
</comment>
<comment type="subcellular location">
    <subcellularLocation>
        <location evidence="3">Cytoplasmic vesicle</location>
        <location evidence="3">COPI-coated vesicle membrane</location>
        <topology evidence="3">Peripheral membrane protein</topology>
        <orientation evidence="3">Cytoplasmic side</orientation>
    </subcellularLocation>
    <subcellularLocation>
        <location evidence="2">Golgi apparatus membrane</location>
        <topology evidence="2">Peripheral membrane protein</topology>
        <orientation evidence="2">Cytoplasmic side</orientation>
    </subcellularLocation>
    <subcellularLocation>
        <location evidence="1">Nucleus</location>
    </subcellularLocation>
</comment>
<keyword evidence="17" id="KW-0968">Cytoplasmic vesicle</keyword>
<dbReference type="PANTHER" id="PTHR38710">
    <property type="entry name" value="WITH PUTATIVE URIDYL PYROPHOSPHORYLASE-RELATED"/>
    <property type="match status" value="1"/>
</dbReference>
<dbReference type="FunFam" id="2.60.40.1170:FF:000007">
    <property type="entry name" value="Coatomer subunit delta"/>
    <property type="match status" value="1"/>
</dbReference>
<dbReference type="PANTHER" id="PTHR38710:SF1">
    <property type="entry name" value="WITH PUTATIVE URIDYL PYROPHOSPHORYLASE-RELATED"/>
    <property type="match status" value="1"/>
</dbReference>
<keyword evidence="14" id="KW-0333">Golgi apparatus</keyword>
<dbReference type="InterPro" id="IPR006204">
    <property type="entry name" value="GHMP_kinase_N_dom"/>
</dbReference>
<evidence type="ECO:0000256" key="14">
    <source>
        <dbReference type="ARBA" id="ARBA00023034"/>
    </source>
</evidence>
<evidence type="ECO:0000256" key="12">
    <source>
        <dbReference type="ARBA" id="ARBA00022892"/>
    </source>
</evidence>
<evidence type="ECO:0000256" key="10">
    <source>
        <dbReference type="ARBA" id="ARBA00022741"/>
    </source>
</evidence>
<dbReference type="SUPFAM" id="SSF49447">
    <property type="entry name" value="Second domain of Mu2 adaptin subunit (ap50) of ap2 adaptor"/>
    <property type="match status" value="1"/>
</dbReference>
<sequence length="1808" mass="203729">MVLLAAAVCTKSGKAIVSRQFVEMTRTRIEGLLAAFPKLMSTGKQHTFVETDSVRYVYQPLEKLYMVLVTTKNSNILEDLETLRLFSRVIPEYCRVLEESEISEHCFDLIFAFDEIVALGYRENVNLAQIRTFTEMDSHEEKVFRAVRETQEREANAEMRRKAKELQQARRDAERAGKKAPGFGGFGSSGMSSTATIITDLVMEPDKPKSVPVSVRPSGPSKALKLGAKGKEIDNFVDKLKSEGENIIMPSAGKKASEVSKVLQPPVNTESVHLKIEEKISLTCGRDGGLQNMEILGMITLRVSDDKYGRIRLQINNNDKKGVQLQTHPNVDKKLFTAESLIGLKNPEKSFPLNSDVGVLKWRLQTTDESLIPLTINCWPSESGSNCDVNIEYELQEEGLELNDVVITIPVPSGVGAPVVGDLDGEYRHDSRKNILEWCLPVIDENNKSGSLEFSIAGRPNDFFPVNVSFVSQRTYSNIQVAKVTQVDGDSPVKISTETSFVVDNRGHRYHRATSSHLTEYPQSGSNDVTGLYAHLAGVPKALLPGVGGKKILDFWWETVNTRQLFSEVYLVTNADKYKHYERWATANDFPVENVVNDGSTTLEDRLGAVADLELAIRSRRLQDDIMVIAGDMLCSDQNFDIAQVIRFFRSKTGELAIYYELEEGEKCYTRGIVEVCPDSHRIQCFLEKPQEGVTTSRLASVVFYCLRKETLSYLSDFLLKQPDVEYRTFGRLWEWLINEEQLPVYGMKLTTGFQLIGQVGLSDYTKWLAHYTTKQQELPAKPITFRSYARVGLMGNPSDGFNGKTIAMTISNFWAEVTLIESQSLVLLPHPLNDPTEFGSLQDLFRISHKEGRYILYDTIVERHGLMFPLARYLGGLRLLQATCKKFYQFCSNQGIALTKQNFTLKYDTNIPRQVGLAGSSAIVSATLKCLIKFYNLTEDDLPKPIRANFILNVETDELFITAGLQDRVVQVYEGLVYMDFNKQIMDKQGYGEYISMDMSSLPTFWLAYLGDPSDSGRIHSNVRERWLKGEAEVVEAMKHFAKLTDQAREAFESKDWPKLAQLMDENFELRRSIYTDACLGSGNLQMVQMARQFGSAVKLPGSGGAVVGLCMDLERLYNNHLRLISKMLKECNVFCIMASKEDIYSKIIPRRLRPNRHNAVKHGSHLDVLLSMGFPHNRASSIYAMKKRKDMYGKVCWNISHALLFCAIFRLKSLVSTGGRNVQLACDWLFSHVDDPFLDDPLPREYVLYLRPSGPLQNQLSHFWQQSRLTCGKNKAHNIFPHITLCQFFMCADSKVEALCGALQSTVNQWRGRFPSSLPLELYTSSNFIGLFVEEQVAETLKKFAFDFTAEAAAKAEVQVEPHKKQLHVTLAYNFPSSHLASLEKLARGIEVKLSCDWLAVLFSRDIRFANHETLKVMYPYVPQNEDELELIPGDFIFTSPVEHMSTSEGWVYGTSLSTGLSGLLPENYINRADECDTWVFHGSHSFFSALPSEKSNKESRTLDGLLSIQCLDNSKAGDSSIMNVVCQPMQVLRVNSHPQSTKRTLFICRHGERMDVVFGKHWLAQCSDAKGRYVRSNLNMPPSLPAWGGNRDYDMDAPITVFGAIQARTVGEALLENNTAIDFVYCSPSLRCVQTTHEILKGMKQEGKLRMRVEPGLFEWTKWVSGNSLPAWISPVGLAAASLSVDTTYKPHIPITKLNVSESYDTYMSRSYRVTKDILAACKNKGNILIVAHASSLEACTRQLRGLTPQNAKEFVQVVRKIPYLGLCSCEEQDTGVWQLVEPPIPPLTHGPNHSFSWRETLQQE</sequence>
<dbReference type="InterPro" id="IPR029033">
    <property type="entry name" value="His_PPase_superfam"/>
</dbReference>
<dbReference type="Proteomes" id="UP001274896">
    <property type="component" value="Unassembled WGS sequence"/>
</dbReference>
<dbReference type="Pfam" id="PF08544">
    <property type="entry name" value="GHMP_kinases_C"/>
    <property type="match status" value="1"/>
</dbReference>
<dbReference type="PROSITE" id="PS50002">
    <property type="entry name" value="SH3"/>
    <property type="match status" value="1"/>
</dbReference>
<dbReference type="InterPro" id="IPR053034">
    <property type="entry name" value="Glucuronokinase-like"/>
</dbReference>
<evidence type="ECO:0000256" key="7">
    <source>
        <dbReference type="ARBA" id="ARBA00022443"/>
    </source>
</evidence>
<protein>
    <recommendedName>
        <fullName evidence="6">Coatomer subunit delta</fullName>
    </recommendedName>
    <alternativeName>
        <fullName evidence="18">Archain</fullName>
    </alternativeName>
    <alternativeName>
        <fullName evidence="19">Delta-coat protein</fullName>
    </alternativeName>
</protein>
<dbReference type="SUPFAM" id="SSF53448">
    <property type="entry name" value="Nucleotide-diphospho-sugar transferases"/>
    <property type="match status" value="1"/>
</dbReference>
<dbReference type="InterPro" id="IPR029044">
    <property type="entry name" value="Nucleotide-diphossugar_trans"/>
</dbReference>
<keyword evidence="12" id="KW-0931">ER-Golgi transport</keyword>
<evidence type="ECO:0000256" key="16">
    <source>
        <dbReference type="ARBA" id="ARBA00023242"/>
    </source>
</evidence>
<keyword evidence="8" id="KW-0813">Transport</keyword>
<dbReference type="Gene3D" id="1.10.8.10">
    <property type="entry name" value="DNA helicase RuvA subunit, C-terminal domain"/>
    <property type="match status" value="1"/>
</dbReference>
<evidence type="ECO:0000256" key="13">
    <source>
        <dbReference type="ARBA" id="ARBA00022927"/>
    </source>
</evidence>
<dbReference type="InterPro" id="IPR036028">
    <property type="entry name" value="SH3-like_dom_sf"/>
</dbReference>
<organism evidence="24 25">
    <name type="scientific">Hemibagrus guttatus</name>
    <dbReference type="NCBI Taxonomy" id="175788"/>
    <lineage>
        <taxon>Eukaryota</taxon>
        <taxon>Metazoa</taxon>
        <taxon>Chordata</taxon>
        <taxon>Craniata</taxon>
        <taxon>Vertebrata</taxon>
        <taxon>Euteleostomi</taxon>
        <taxon>Actinopterygii</taxon>
        <taxon>Neopterygii</taxon>
        <taxon>Teleostei</taxon>
        <taxon>Ostariophysi</taxon>
        <taxon>Siluriformes</taxon>
        <taxon>Bagridae</taxon>
        <taxon>Hemibagrus</taxon>
    </lineage>
</organism>
<dbReference type="InterPro" id="IPR001452">
    <property type="entry name" value="SH3_domain"/>
</dbReference>
<dbReference type="GO" id="GO:0030663">
    <property type="term" value="C:COPI-coated vesicle membrane"/>
    <property type="evidence" value="ECO:0007669"/>
    <property type="project" value="UniProtKB-SubCell"/>
</dbReference>
<dbReference type="SUPFAM" id="SSF64356">
    <property type="entry name" value="SNARE-like"/>
    <property type="match status" value="1"/>
</dbReference>
<dbReference type="InterPro" id="IPR014721">
    <property type="entry name" value="Ribsml_uS5_D2-typ_fold_subgr"/>
</dbReference>
<dbReference type="Gene3D" id="3.30.70.890">
    <property type="entry name" value="GHMP kinase, C-terminal domain"/>
    <property type="match status" value="1"/>
</dbReference>
<dbReference type="GO" id="GO:0016192">
    <property type="term" value="P:vesicle-mediated transport"/>
    <property type="evidence" value="ECO:0007669"/>
    <property type="project" value="UniProtKB-KW"/>
</dbReference>
<dbReference type="SUPFAM" id="SSF54211">
    <property type="entry name" value="Ribosomal protein S5 domain 2-like"/>
    <property type="match status" value="1"/>
</dbReference>
<evidence type="ECO:0000256" key="21">
    <source>
        <dbReference type="SAM" id="Coils"/>
    </source>
</evidence>
<comment type="subunit">
    <text evidence="5">Oligomeric complex that consists of at least the alpha, beta, beta', gamma, delta, epsilon and zeta subunits.</text>
</comment>
<dbReference type="SUPFAM" id="SSF55060">
    <property type="entry name" value="GHMP Kinase, C-terminal domain"/>
    <property type="match status" value="1"/>
</dbReference>
<evidence type="ECO:0000256" key="11">
    <source>
        <dbReference type="ARBA" id="ARBA00022840"/>
    </source>
</evidence>
<dbReference type="Gene3D" id="2.60.40.1170">
    <property type="entry name" value="Mu homology domain, subdomain B"/>
    <property type="match status" value="2"/>
</dbReference>
<dbReference type="FunFam" id="3.40.50.1240:FF:000162">
    <property type="entry name" value="Ubiquitin-associated and SH3 domain-containing protein B"/>
    <property type="match status" value="1"/>
</dbReference>
<keyword evidence="16" id="KW-0539">Nucleus</keyword>
<dbReference type="Pfam" id="PF00300">
    <property type="entry name" value="His_Phos_1"/>
    <property type="match status" value="1"/>
</dbReference>
<evidence type="ECO:0000313" key="24">
    <source>
        <dbReference type="EMBL" id="KAK3531770.1"/>
    </source>
</evidence>
<dbReference type="CDD" id="cd09254">
    <property type="entry name" value="AP_delta-COPI_MHD"/>
    <property type="match status" value="1"/>
</dbReference>
<name>A0AAE0QTN9_9TELE</name>
<evidence type="ECO:0000256" key="1">
    <source>
        <dbReference type="ARBA" id="ARBA00004123"/>
    </source>
</evidence>
<dbReference type="FunFam" id="2.60.40.1170:FF:000011">
    <property type="entry name" value="Coatomer subunit delta"/>
    <property type="match status" value="1"/>
</dbReference>
<keyword evidence="7 20" id="KW-0728">SH3 domain</keyword>
<dbReference type="Gene3D" id="3.30.450.60">
    <property type="match status" value="1"/>
</dbReference>
<dbReference type="InterPro" id="IPR011012">
    <property type="entry name" value="Longin-like_dom_sf"/>
</dbReference>
<dbReference type="InterPro" id="IPR020568">
    <property type="entry name" value="Ribosomal_Su5_D2-typ_SF"/>
</dbReference>
<dbReference type="FunFam" id="2.30.30.40:FF:000052">
    <property type="entry name" value="Ubiquitin-associated and SH3 domain-containing protein B"/>
    <property type="match status" value="1"/>
</dbReference>
<evidence type="ECO:0000256" key="15">
    <source>
        <dbReference type="ARBA" id="ARBA00023136"/>
    </source>
</evidence>
<evidence type="ECO:0000256" key="2">
    <source>
        <dbReference type="ARBA" id="ARBA00004255"/>
    </source>
</evidence>
<dbReference type="Pfam" id="PF00928">
    <property type="entry name" value="Adap_comp_sub"/>
    <property type="match status" value="1"/>
</dbReference>
<keyword evidence="11" id="KW-0067">ATP-binding</keyword>
<dbReference type="InterPro" id="IPR009060">
    <property type="entry name" value="UBA-like_sf"/>
</dbReference>
<dbReference type="InterPro" id="IPR036554">
    <property type="entry name" value="GHMP_kinase_C_sf"/>
</dbReference>
<dbReference type="SUPFAM" id="SSF53254">
    <property type="entry name" value="Phosphoglycerate mutase-like"/>
    <property type="match status" value="1"/>
</dbReference>
<dbReference type="GO" id="GO:0000139">
    <property type="term" value="C:Golgi membrane"/>
    <property type="evidence" value="ECO:0007669"/>
    <property type="project" value="UniProtKB-SubCell"/>
</dbReference>
<dbReference type="CDD" id="cd14830">
    <property type="entry name" value="Delta_COP_N"/>
    <property type="match status" value="1"/>
</dbReference>
<proteinExistence type="inferred from homology"/>
<evidence type="ECO:0000256" key="8">
    <source>
        <dbReference type="ARBA" id="ARBA00022448"/>
    </source>
</evidence>
<dbReference type="SUPFAM" id="SSF46934">
    <property type="entry name" value="UBA-like"/>
    <property type="match status" value="1"/>
</dbReference>
<keyword evidence="10" id="KW-0547">Nucleotide-binding</keyword>
<dbReference type="GO" id="GO:0005524">
    <property type="term" value="F:ATP binding"/>
    <property type="evidence" value="ECO:0007669"/>
    <property type="project" value="UniProtKB-KW"/>
</dbReference>
<keyword evidence="13" id="KW-0653">Protein transport</keyword>
<evidence type="ECO:0000259" key="22">
    <source>
        <dbReference type="PROSITE" id="PS50002"/>
    </source>
</evidence>
<dbReference type="Pfam" id="PF14604">
    <property type="entry name" value="SH3_9"/>
    <property type="match status" value="1"/>
</dbReference>
<keyword evidence="21" id="KW-0175">Coiled coil</keyword>
<dbReference type="InterPro" id="IPR013750">
    <property type="entry name" value="GHMP_kinase_C_dom"/>
</dbReference>
<dbReference type="Pfam" id="PF00483">
    <property type="entry name" value="NTP_transferase"/>
    <property type="match status" value="1"/>
</dbReference>
<dbReference type="Pfam" id="PF00288">
    <property type="entry name" value="GHMP_kinases_N"/>
    <property type="match status" value="1"/>
</dbReference>
<dbReference type="GO" id="GO:0005634">
    <property type="term" value="C:nucleus"/>
    <property type="evidence" value="ECO:0007669"/>
    <property type="project" value="UniProtKB-SubCell"/>
</dbReference>
<evidence type="ECO:0000256" key="19">
    <source>
        <dbReference type="ARBA" id="ARBA00033145"/>
    </source>
</evidence>
<evidence type="ECO:0000256" key="17">
    <source>
        <dbReference type="ARBA" id="ARBA00023329"/>
    </source>
</evidence>
<evidence type="ECO:0000256" key="4">
    <source>
        <dbReference type="ARBA" id="ARBA00010516"/>
    </source>
</evidence>
<dbReference type="InterPro" id="IPR028565">
    <property type="entry name" value="MHD"/>
</dbReference>
<evidence type="ECO:0000256" key="6">
    <source>
        <dbReference type="ARBA" id="ARBA00018359"/>
    </source>
</evidence>
<evidence type="ECO:0000256" key="5">
    <source>
        <dbReference type="ARBA" id="ARBA00011775"/>
    </source>
</evidence>
<dbReference type="InterPro" id="IPR036168">
    <property type="entry name" value="AP2_Mu_C_sf"/>
</dbReference>
<evidence type="ECO:0000256" key="18">
    <source>
        <dbReference type="ARBA" id="ARBA00031204"/>
    </source>
</evidence>
<dbReference type="Gene3D" id="3.90.550.10">
    <property type="entry name" value="Spore Coat Polysaccharide Biosynthesis Protein SpsA, Chain A"/>
    <property type="match status" value="1"/>
</dbReference>
<dbReference type="Gene3D" id="3.30.230.10">
    <property type="match status" value="1"/>
</dbReference>
<keyword evidence="15" id="KW-0472">Membrane</keyword>
<dbReference type="PROSITE" id="PS51072">
    <property type="entry name" value="MHD"/>
    <property type="match status" value="1"/>
</dbReference>
<dbReference type="InterPro" id="IPR005835">
    <property type="entry name" value="NTP_transferase_dom"/>
</dbReference>
<gene>
    <name evidence="24" type="ORF">QTP70_028300</name>
</gene>
<dbReference type="GO" id="GO:0015031">
    <property type="term" value="P:protein transport"/>
    <property type="evidence" value="ECO:0007669"/>
    <property type="project" value="UniProtKB-KW"/>
</dbReference>
<dbReference type="SMART" id="SM00326">
    <property type="entry name" value="SH3"/>
    <property type="match status" value="1"/>
</dbReference>
<dbReference type="CDD" id="cd07067">
    <property type="entry name" value="HP_PGM_like"/>
    <property type="match status" value="1"/>
</dbReference>
<evidence type="ECO:0000256" key="3">
    <source>
        <dbReference type="ARBA" id="ARBA00004347"/>
    </source>
</evidence>
<evidence type="ECO:0000259" key="23">
    <source>
        <dbReference type="PROSITE" id="PS51072"/>
    </source>
</evidence>
<accession>A0AAE0QTN9</accession>
<dbReference type="EMBL" id="JAUCMX010000011">
    <property type="protein sequence ID" value="KAK3531770.1"/>
    <property type="molecule type" value="Genomic_DNA"/>
</dbReference>
<evidence type="ECO:0000256" key="9">
    <source>
        <dbReference type="ARBA" id="ARBA00022490"/>
    </source>
</evidence>
<evidence type="ECO:0000256" key="20">
    <source>
        <dbReference type="PROSITE-ProRule" id="PRU00192"/>
    </source>
</evidence>
<dbReference type="InterPro" id="IPR013078">
    <property type="entry name" value="His_Pase_superF_clade-1"/>
</dbReference>
<feature type="domain" description="SH3" evidence="22">
    <location>
        <begin position="1412"/>
        <end position="1477"/>
    </location>
</feature>
<dbReference type="GO" id="GO:0047940">
    <property type="term" value="F:glucuronokinase activity"/>
    <property type="evidence" value="ECO:0007669"/>
    <property type="project" value="TreeGrafter"/>
</dbReference>
<keyword evidence="9" id="KW-0963">Cytoplasm</keyword>
<reference evidence="24" key="1">
    <citation type="submission" date="2023-06" db="EMBL/GenBank/DDBJ databases">
        <title>Male Hemibagrus guttatus genome.</title>
        <authorList>
            <person name="Bian C."/>
        </authorList>
    </citation>
    <scope>NUCLEOTIDE SEQUENCE</scope>
    <source>
        <strain evidence="24">Male_cb2023</strain>
        <tissue evidence="24">Muscle</tissue>
    </source>
</reference>
<dbReference type="Gene3D" id="2.30.30.40">
    <property type="entry name" value="SH3 Domains"/>
    <property type="match status" value="1"/>
</dbReference>
<dbReference type="FunFam" id="3.30.450.60:FF:000003">
    <property type="entry name" value="Coatomer subunit delta"/>
    <property type="match status" value="1"/>
</dbReference>
<keyword evidence="25" id="KW-1185">Reference proteome</keyword>
<evidence type="ECO:0000313" key="25">
    <source>
        <dbReference type="Proteomes" id="UP001274896"/>
    </source>
</evidence>
<dbReference type="SUPFAM" id="SSF50044">
    <property type="entry name" value="SH3-domain"/>
    <property type="match status" value="1"/>
</dbReference>
<feature type="coiled-coil region" evidence="21">
    <location>
        <begin position="147"/>
        <end position="179"/>
    </location>
</feature>